<dbReference type="InterPro" id="IPR051436">
    <property type="entry name" value="Autophagy-related_EPG5"/>
</dbReference>
<proteinExistence type="predicted"/>
<evidence type="ECO:0000259" key="1">
    <source>
        <dbReference type="Pfam" id="PF26103"/>
    </source>
</evidence>
<dbReference type="RefSeq" id="XP_014678237.1">
    <property type="nucleotide sequence ID" value="XM_014822751.1"/>
</dbReference>
<feature type="non-terminal residue" evidence="3">
    <location>
        <position position="1"/>
    </location>
</feature>
<organism evidence="2 3">
    <name type="scientific">Priapulus caudatus</name>
    <name type="common">Priapulid worm</name>
    <dbReference type="NCBI Taxonomy" id="37621"/>
    <lineage>
        <taxon>Eukaryota</taxon>
        <taxon>Metazoa</taxon>
        <taxon>Ecdysozoa</taxon>
        <taxon>Scalidophora</taxon>
        <taxon>Priapulida</taxon>
        <taxon>Priapulimorpha</taxon>
        <taxon>Priapulimorphida</taxon>
        <taxon>Priapulidae</taxon>
        <taxon>Priapulus</taxon>
    </lineage>
</organism>
<dbReference type="InterPro" id="IPR059030">
    <property type="entry name" value="TPR_Epg5_mid"/>
</dbReference>
<dbReference type="PANTHER" id="PTHR31139">
    <property type="entry name" value="ECTOPIC P GRANULES PROTEIN 5 HOMOLOG"/>
    <property type="match status" value="1"/>
</dbReference>
<protein>
    <submittedName>
        <fullName evidence="3">Ectopic P granules protein 5 homolog</fullName>
    </submittedName>
</protein>
<feature type="domain" description="Epg5-like central TPR repeats" evidence="1">
    <location>
        <begin position="6"/>
        <end position="166"/>
    </location>
</feature>
<keyword evidence="2" id="KW-1185">Reference proteome</keyword>
<dbReference type="GeneID" id="106818037"/>
<dbReference type="Pfam" id="PF26103">
    <property type="entry name" value="TPR_Epg5"/>
    <property type="match status" value="2"/>
</dbReference>
<feature type="domain" description="Epg5-like central TPR repeats" evidence="1">
    <location>
        <begin position="178"/>
        <end position="238"/>
    </location>
</feature>
<reference evidence="3" key="1">
    <citation type="submission" date="2025-08" db="UniProtKB">
        <authorList>
            <consortium name="RefSeq"/>
        </authorList>
    </citation>
    <scope>IDENTIFICATION</scope>
</reference>
<sequence>EFVAGEPRETARLLHAALQWPHLAGTLAPHFTPNCGGAAAFTRLYASVVEAAVAQGSDMAFMMLTKFDLQWWFSESNPTLSDRTVFLDSIVQAMYYTSQQSDADVMMGIYRQHLLQLLTHRFPDLYGATLHALLEGAVNHCIDIETWNAFLRTMGCDPISGDSSDAPCQLSLTQSKSTLSSPKIPEHFLKTYHSQLIQLRWDLFLPSAQDFETMLKVRETHPPASTCFLGQIAVRLPWQRIMELADERLLEPEEAGRLQRAVLCLLVQLGCDSQLAESTCDLAPLLQQAAGFSWHHLDAESFTEAAQWYRTNGDPSCLIADTKDRSAGLLRLLKEAAGLGRECASSSGGEALSKHCSYLRCFVHMLCGLAQTPGSDLERIQTVFTALLAETEAIAITGAAPGTDARYAIATWSEILGALNACGCPRAAASLAAALHRWLTESRSVRQLCAVVTASANVVDVRQMAALCEACTDSYFQADRATSAGAGWTNIVRALSVPELTRADFIRVCVQECYLLTLYGHALQCLVGAGTVAQRGVVLDCVLHWFKTADPRFRFLCRVMATFLSAQMPQSSCLRLEPHAPGHLQEGATGPPATEATQQLFAQLGAIERNRAYAGYRGDAAEMCEFVADPAHSLRDVRRLLRLLVEKLFPNVAYLHVLSAT</sequence>
<name>A0ABM1F1B6_PRICU</name>
<dbReference type="Proteomes" id="UP000695022">
    <property type="component" value="Unplaced"/>
</dbReference>
<evidence type="ECO:0000313" key="2">
    <source>
        <dbReference type="Proteomes" id="UP000695022"/>
    </source>
</evidence>
<evidence type="ECO:0000313" key="3">
    <source>
        <dbReference type="RefSeq" id="XP_014678237.1"/>
    </source>
</evidence>
<dbReference type="PANTHER" id="PTHR31139:SF4">
    <property type="entry name" value="ECTOPIC P GRANULES PROTEIN 5 HOMOLOG"/>
    <property type="match status" value="1"/>
</dbReference>
<accession>A0ABM1F1B6</accession>
<gene>
    <name evidence="3" type="primary">LOC106818037</name>
</gene>